<reference evidence="1 2" key="1">
    <citation type="submission" date="2023-09" db="EMBL/GenBank/DDBJ databases">
        <title>Thalassobella suaedae gen. nov., sp. nov., a marine bacterium of the family Flavobacteriaceae isolated from a halophyte Suaeda japonica.</title>
        <authorList>
            <person name="Lee S.Y."/>
            <person name="Hwang C.Y."/>
        </authorList>
    </citation>
    <scope>NUCLEOTIDE SEQUENCE [LARGE SCALE GENOMIC DNA]</scope>
    <source>
        <strain evidence="1 2">HL-DH10</strain>
    </source>
</reference>
<gene>
    <name evidence="1" type="ORF">RHP49_08000</name>
</gene>
<protein>
    <recommendedName>
        <fullName evidence="3">Toxin-antitoxin system YwqK family antitoxin</fullName>
    </recommendedName>
</protein>
<name>A0ABY9Y7D8_9FLAO</name>
<keyword evidence="2" id="KW-1185">Reference proteome</keyword>
<dbReference type="Proteomes" id="UP001303407">
    <property type="component" value="Chromosome"/>
</dbReference>
<evidence type="ECO:0000313" key="2">
    <source>
        <dbReference type="Proteomes" id="UP001303407"/>
    </source>
</evidence>
<sequence>MKKYLNPNLHILVLSFFILFSCISKKSPDNDYESVVLNYDGEKMLIENHKDSANIEHVTISDSLDNIYKRFKLIDTLKSGIEIGYYKSGNIKYESNYINDTLQGKSIWYYDNITKKVKSIYNYKSGRIAENPEYYDETGNLKED</sequence>
<dbReference type="RefSeq" id="WP_415864187.1">
    <property type="nucleotide sequence ID" value="NZ_CP134536.1"/>
</dbReference>
<accession>A0ABY9Y7D8</accession>
<evidence type="ECO:0008006" key="3">
    <source>
        <dbReference type="Google" id="ProtNLM"/>
    </source>
</evidence>
<dbReference type="PROSITE" id="PS51257">
    <property type="entry name" value="PROKAR_LIPOPROTEIN"/>
    <property type="match status" value="1"/>
</dbReference>
<dbReference type="SUPFAM" id="SSF82185">
    <property type="entry name" value="Histone H3 K4-specific methyltransferase SET7/9 N-terminal domain"/>
    <property type="match status" value="1"/>
</dbReference>
<dbReference type="Gene3D" id="2.20.110.10">
    <property type="entry name" value="Histone H3 K4-specific methyltransferase SET7/9 N-terminal domain"/>
    <property type="match status" value="1"/>
</dbReference>
<organism evidence="1 2">
    <name type="scientific">Thalassobellus suaedae</name>
    <dbReference type="NCBI Taxonomy" id="3074124"/>
    <lineage>
        <taxon>Bacteria</taxon>
        <taxon>Pseudomonadati</taxon>
        <taxon>Bacteroidota</taxon>
        <taxon>Flavobacteriia</taxon>
        <taxon>Flavobacteriales</taxon>
        <taxon>Flavobacteriaceae</taxon>
        <taxon>Thalassobellus</taxon>
    </lineage>
</organism>
<dbReference type="EMBL" id="CP134536">
    <property type="protein sequence ID" value="WNH14184.1"/>
    <property type="molecule type" value="Genomic_DNA"/>
</dbReference>
<evidence type="ECO:0000313" key="1">
    <source>
        <dbReference type="EMBL" id="WNH14184.1"/>
    </source>
</evidence>
<proteinExistence type="predicted"/>